<keyword evidence="3" id="KW-1185">Reference proteome</keyword>
<dbReference type="OrthoDB" id="366044at2"/>
<evidence type="ECO:0000313" key="3">
    <source>
        <dbReference type="Proteomes" id="UP000005317"/>
    </source>
</evidence>
<dbReference type="Proteomes" id="UP000005317">
    <property type="component" value="Unassembled WGS sequence"/>
</dbReference>
<sequence length="1151" mass="129790">MNMEQSLGLGNTRPDPEAERRRLQLYINLKLSSSGQPAAQAGDNEFLTVAHDLLASYREKNRLLMNYLCPVDRRIQDFLDSYLEECGEDGKVRLPCNSVVLDRYGVARELSLPADGDEFKSDIVSSYRVKQGILHNPANDRRTTKGSFHIAEGGLPVPGDKKAVPKIAYARMLAHALNPPEDLLALPFTANEEQKARLFVSLLLRPVVCPAIPGMEAEKSMEIRFFAPGNLVSNLDFVESIFGNAGNPYLPVNDSALDVEHWTGHTGCVILAPHLTQLTKKELGLPHYDHATERHRKDGMCWQDENERYNDGNAFKITARDKRGVIVTILADNYYGYCKKEVKTQISYSTNLFGLAEEEHAGGALAFQRRNHGEEYGADSRTRKHPDIYTFDNMLAQFGDIMDVQPQGYAIDKRFPDLVYIPLDVRMDLRSQTIRWKNADGEHTIKLRPGKIYMQPNGYKTEMQKHPSAPSWRILGTDAEGTFCHKPCTVSGGGKSEISKSLDDAVIYGPVFVQDFEEDMDQVAAIFNHDYSSRLKPEFAAEDRDSSRQPLSEERSLGSVIKLLTPSPSNTDAYNEWLACIPPRIFSQAFIIKRMYEPDWGNNWRSHFSVDVINGMPGHALKYEGRELVASYLRVGLCETGAWRTYKVRQDFIATEKVQMEDDITASVVVRADMLPNHSPKCPNPSVKLAKNCEYRLFQRPDEAIHRGFDKQTEFDMAQPGNFIANFEPLHGDSLSEIVDDVVEFQKYTKPMRKLLKTASKSGEYAVSSANPRLVGGKPSKNPRYLQIRPDLQRPLRTYAAEMGARFLRRVPLEQPLMNPVNAVLTGRRNNPPEPGIRPLAVFNPIHYQELPELFMDFICSVTGKSPSTTGAGSEGALTKGPFNALRTTADLNNTLVSFLISGYAGFSSAAGYIGSRLRVDHDISLLIPEIWSRLRVHERDPGYMIENGYLEKLKDFEHNGKPVLASRLGYRITDRFVATFMGKIFDNPAVVFGEDILKPETQGLEVYVDGINNIVEAQQKVAQCYLDDGSIEDACPPIKALLHIMATGSYGGKDAHHPDIRAMFTRDYLLNSHWYQQRLEAKQQRDVELWERHCRYLQHFLVKETHHDVAERMDIAGRLQQAQAKLADIRKPEYLHNLRGTIGADLLGAY</sequence>
<feature type="domain" description="PPi-type phosphoenolpyruvate carboxykinase lobe 2" evidence="1">
    <location>
        <begin position="513"/>
        <end position="623"/>
    </location>
</feature>
<reference evidence="3" key="1">
    <citation type="journal article" date="2011" name="Stand. Genomic Sci.">
        <title>Genome sequence of the filamentous, gliding Thiothrix nivea neotype strain (JP2(T)).</title>
        <authorList>
            <person name="Lapidus A."/>
            <person name="Nolan M."/>
            <person name="Lucas S."/>
            <person name="Glavina Del Rio T."/>
            <person name="Tice H."/>
            <person name="Cheng J.F."/>
            <person name="Tapia R."/>
            <person name="Han C."/>
            <person name="Goodwin L."/>
            <person name="Pitluck S."/>
            <person name="Liolios K."/>
            <person name="Pagani I."/>
            <person name="Ivanova N."/>
            <person name="Huntemann M."/>
            <person name="Mavromatis K."/>
            <person name="Mikhailova N."/>
            <person name="Pati A."/>
            <person name="Chen A."/>
            <person name="Palaniappan K."/>
            <person name="Land M."/>
            <person name="Brambilla E.M."/>
            <person name="Rohde M."/>
            <person name="Abt B."/>
            <person name="Verbarg S."/>
            <person name="Goker M."/>
            <person name="Bristow J."/>
            <person name="Eisen J.A."/>
            <person name="Markowitz V."/>
            <person name="Hugenholtz P."/>
            <person name="Kyrpides N.C."/>
            <person name="Klenk H.P."/>
            <person name="Woyke T."/>
        </authorList>
    </citation>
    <scope>NUCLEOTIDE SEQUENCE [LARGE SCALE GENOMIC DNA]</scope>
    <source>
        <strain evidence="3">ATCC 35100 / DSM 5205 / JP2</strain>
    </source>
</reference>
<dbReference type="InterPro" id="IPR058710">
    <property type="entry name" value="PEPCK_lobe_2"/>
</dbReference>
<gene>
    <name evidence="2" type="ORF">Thini_1924</name>
</gene>
<dbReference type="AlphaFoldDB" id="A0A656HGI5"/>
<dbReference type="Pfam" id="PF26300">
    <property type="entry name" value="PEPCK_PPi_lobe_2"/>
    <property type="match status" value="1"/>
</dbReference>
<organism evidence="2 3">
    <name type="scientific">Thiothrix nivea (strain ATCC 35100 / DSM 5205 / JP2)</name>
    <dbReference type="NCBI Taxonomy" id="870187"/>
    <lineage>
        <taxon>Bacteria</taxon>
        <taxon>Pseudomonadati</taxon>
        <taxon>Pseudomonadota</taxon>
        <taxon>Gammaproteobacteria</taxon>
        <taxon>Thiotrichales</taxon>
        <taxon>Thiotrichaceae</taxon>
        <taxon>Thiothrix</taxon>
    </lineage>
</organism>
<dbReference type="RefSeq" id="WP_002708428.1">
    <property type="nucleotide sequence ID" value="NZ_JH651384.1"/>
</dbReference>
<evidence type="ECO:0000313" key="2">
    <source>
        <dbReference type="EMBL" id="EIJ34500.1"/>
    </source>
</evidence>
<evidence type="ECO:0000259" key="1">
    <source>
        <dbReference type="Pfam" id="PF26300"/>
    </source>
</evidence>
<name>A0A656HGI5_THINJ</name>
<proteinExistence type="predicted"/>
<dbReference type="EMBL" id="JH651384">
    <property type="protein sequence ID" value="EIJ34500.1"/>
    <property type="molecule type" value="Genomic_DNA"/>
</dbReference>
<accession>A0A656HGI5</accession>
<protein>
    <recommendedName>
        <fullName evidence="1">PPi-type phosphoenolpyruvate carboxykinase lobe 2 domain-containing protein</fullName>
    </recommendedName>
</protein>